<keyword evidence="2" id="KW-0812">Transmembrane</keyword>
<feature type="transmembrane region" description="Helical" evidence="2">
    <location>
        <begin position="550"/>
        <end position="569"/>
    </location>
</feature>
<evidence type="ECO:0000256" key="2">
    <source>
        <dbReference type="SAM" id="Phobius"/>
    </source>
</evidence>
<dbReference type="InterPro" id="IPR036249">
    <property type="entry name" value="Thioredoxin-like_sf"/>
</dbReference>
<feature type="region of interest" description="Disordered" evidence="1">
    <location>
        <begin position="37"/>
        <end position="292"/>
    </location>
</feature>
<evidence type="ECO:0000313" key="6">
    <source>
        <dbReference type="Proteomes" id="UP000887568"/>
    </source>
</evidence>
<feature type="compositionally biased region" description="Gly residues" evidence="1">
    <location>
        <begin position="250"/>
        <end position="260"/>
    </location>
</feature>
<evidence type="ECO:0000259" key="4">
    <source>
        <dbReference type="PROSITE" id="PS51352"/>
    </source>
</evidence>
<keyword evidence="2" id="KW-1133">Transmembrane helix</keyword>
<organism evidence="5 6">
    <name type="scientific">Patiria miniata</name>
    <name type="common">Bat star</name>
    <name type="synonym">Asterina miniata</name>
    <dbReference type="NCBI Taxonomy" id="46514"/>
    <lineage>
        <taxon>Eukaryota</taxon>
        <taxon>Metazoa</taxon>
        <taxon>Echinodermata</taxon>
        <taxon>Eleutherozoa</taxon>
        <taxon>Asterozoa</taxon>
        <taxon>Asteroidea</taxon>
        <taxon>Valvatacea</taxon>
        <taxon>Valvatida</taxon>
        <taxon>Asterinidae</taxon>
        <taxon>Patiria</taxon>
    </lineage>
</organism>
<dbReference type="GeneID" id="119745821"/>
<dbReference type="InterPro" id="IPR013766">
    <property type="entry name" value="Thioredoxin_domain"/>
</dbReference>
<keyword evidence="6" id="KW-1185">Reference proteome</keyword>
<accession>A0A914BRX8</accession>
<dbReference type="Proteomes" id="UP000887568">
    <property type="component" value="Unplaced"/>
</dbReference>
<dbReference type="Pfam" id="PF13848">
    <property type="entry name" value="Thioredoxin_6"/>
    <property type="match status" value="1"/>
</dbReference>
<feature type="domain" description="Thioredoxin" evidence="4">
    <location>
        <begin position="272"/>
        <end position="407"/>
    </location>
</feature>
<feature type="compositionally biased region" description="Basic and acidic residues" evidence="1">
    <location>
        <begin position="134"/>
        <end position="157"/>
    </location>
</feature>
<sequence>MAHMRNLFFGVYVLVAITSVQSKLTMHQQHLKMHQEILKKKEQAAEAASTKTEGEASVTSRPETDSEPSTTEPRTAGQKPVSENLPKKPLKVNQPPEGKSPDRESSQPDKASTGHVKEAPKSGGASKKPQTGHPDPKEVPKKQGDASRDTNQKRSTEPSHPPTKSQDSVTEGGKLENKVSRNEPQPVVDTFPAKDPVSKGEAPGAQEEPVVVSDDDVIFIDKEVGQEEENGKEDVQRYPDPDLDNEDGGIGDLEGRGAGGAAKEEDDEEEDYHPDDYFDNRQQEEAGGSAKLREDEELVRSLAYKDFEDVLYDEKYNMLHFVSEGCDECERFRPHFREAARKFWQMEDDSKEVVSVNFYEVTDPKLLVRFNLRWLPTVFFFRDGVPILYEGDLNAESLVSWAFANLEVRGWSLTDANFDKETEGTKDPTSTLQWLVHFCDVDAVGCDGFMATWENAASRLKGEIEFGYVDVGTEAGLFKRFNVDPKKLPIVVLLKQGQAYWCTLPLIELTPESIVHFAKEGHLKIEKEEVPSKLSKLATAFVIASSNIKAIGITIVVTSLLLYIIYICVFRRRELSDVGNKKAV</sequence>
<proteinExistence type="predicted"/>
<reference evidence="5" key="1">
    <citation type="submission" date="2022-11" db="UniProtKB">
        <authorList>
            <consortium name="EnsemblMetazoa"/>
        </authorList>
    </citation>
    <scope>IDENTIFICATION</scope>
</reference>
<dbReference type="EnsemblMetazoa" id="XM_038222443.1">
    <property type="protein sequence ID" value="XP_038078371.1"/>
    <property type="gene ID" value="LOC119745821"/>
</dbReference>
<dbReference type="PANTHER" id="PTHR19991">
    <property type="entry name" value="L 2 01289"/>
    <property type="match status" value="1"/>
</dbReference>
<keyword evidence="2" id="KW-0472">Membrane</keyword>
<dbReference type="OMA" id="YDEKYNM"/>
<dbReference type="AlphaFoldDB" id="A0A914BRX8"/>
<dbReference type="Gene3D" id="3.40.30.10">
    <property type="entry name" value="Glutaredoxin"/>
    <property type="match status" value="2"/>
</dbReference>
<dbReference type="PANTHER" id="PTHR19991:SF2">
    <property type="entry name" value="GH08893P"/>
    <property type="match status" value="1"/>
</dbReference>
<dbReference type="OrthoDB" id="10264505at2759"/>
<evidence type="ECO:0000256" key="3">
    <source>
        <dbReference type="SAM" id="SignalP"/>
    </source>
</evidence>
<dbReference type="PROSITE" id="PS51352">
    <property type="entry name" value="THIOREDOXIN_2"/>
    <property type="match status" value="1"/>
</dbReference>
<evidence type="ECO:0000256" key="1">
    <source>
        <dbReference type="SAM" id="MobiDB-lite"/>
    </source>
</evidence>
<dbReference type="SUPFAM" id="SSF52833">
    <property type="entry name" value="Thioredoxin-like"/>
    <property type="match status" value="2"/>
</dbReference>
<dbReference type="CDD" id="cd02961">
    <property type="entry name" value="PDI_a_family"/>
    <property type="match status" value="1"/>
</dbReference>
<protein>
    <recommendedName>
        <fullName evidence="4">Thioredoxin domain-containing protein</fullName>
    </recommendedName>
</protein>
<feature type="compositionally biased region" description="Acidic residues" evidence="1">
    <location>
        <begin position="264"/>
        <end position="273"/>
    </location>
</feature>
<dbReference type="RefSeq" id="XP_038078371.1">
    <property type="nucleotide sequence ID" value="XM_038222443.1"/>
</dbReference>
<name>A0A914BRX8_PATMI</name>
<feature type="compositionally biased region" description="Basic and acidic residues" evidence="1">
    <location>
        <begin position="274"/>
        <end position="284"/>
    </location>
</feature>
<feature type="compositionally biased region" description="Polar residues" evidence="1">
    <location>
        <begin position="57"/>
        <end position="73"/>
    </location>
</feature>
<feature type="chain" id="PRO_5036742161" description="Thioredoxin domain-containing protein" evidence="3">
    <location>
        <begin position="23"/>
        <end position="584"/>
    </location>
</feature>
<keyword evidence="3" id="KW-0732">Signal</keyword>
<evidence type="ECO:0000313" key="5">
    <source>
        <dbReference type="EnsemblMetazoa" id="XP_038078371.1"/>
    </source>
</evidence>
<feature type="signal peptide" evidence="3">
    <location>
        <begin position="1"/>
        <end position="22"/>
    </location>
</feature>